<evidence type="ECO:0000256" key="5">
    <source>
        <dbReference type="ARBA" id="ARBA00023274"/>
    </source>
</evidence>
<dbReference type="InterPro" id="IPR036791">
    <property type="entry name" value="Ribosomal_bL9_C_sf"/>
</dbReference>
<dbReference type="NCBIfam" id="TIGR00158">
    <property type="entry name" value="L9"/>
    <property type="match status" value="1"/>
</dbReference>
<dbReference type="PANTHER" id="PTHR21368">
    <property type="entry name" value="50S RIBOSOMAL PROTEIN L9"/>
    <property type="match status" value="1"/>
</dbReference>
<dbReference type="InterPro" id="IPR036935">
    <property type="entry name" value="Ribosomal_bL9_N_sf"/>
</dbReference>
<dbReference type="InterPro" id="IPR020070">
    <property type="entry name" value="Ribosomal_bL9_N"/>
</dbReference>
<evidence type="ECO:0000256" key="4">
    <source>
        <dbReference type="ARBA" id="ARBA00022980"/>
    </source>
</evidence>
<dbReference type="Pfam" id="PF03948">
    <property type="entry name" value="Ribosomal_L9_C"/>
    <property type="match status" value="1"/>
</dbReference>
<dbReference type="OrthoDB" id="9788336at2"/>
<dbReference type="RefSeq" id="WP_131907026.1">
    <property type="nucleotide sequence ID" value="NZ_BAAAFU010000001.1"/>
</dbReference>
<keyword evidence="4 7" id="KW-0689">Ribosomal protein</keyword>
<evidence type="ECO:0000313" key="9">
    <source>
        <dbReference type="EMBL" id="TCJ85330.1"/>
    </source>
</evidence>
<keyword evidence="10" id="KW-1185">Reference proteome</keyword>
<dbReference type="SUPFAM" id="SSF55658">
    <property type="entry name" value="L9 N-domain-like"/>
    <property type="match status" value="1"/>
</dbReference>
<dbReference type="InterPro" id="IPR020594">
    <property type="entry name" value="Ribosomal_bL9_bac/chp"/>
</dbReference>
<evidence type="ECO:0000259" key="8">
    <source>
        <dbReference type="PROSITE" id="PS00651"/>
    </source>
</evidence>
<dbReference type="AlphaFoldDB" id="A0A4R1EWZ7"/>
<protein>
    <recommendedName>
        <fullName evidence="6 7">Large ribosomal subunit protein bL9</fullName>
    </recommendedName>
</protein>
<organism evidence="9 10">
    <name type="scientific">Cocleimonas flava</name>
    <dbReference type="NCBI Taxonomy" id="634765"/>
    <lineage>
        <taxon>Bacteria</taxon>
        <taxon>Pseudomonadati</taxon>
        <taxon>Pseudomonadota</taxon>
        <taxon>Gammaproteobacteria</taxon>
        <taxon>Thiotrichales</taxon>
        <taxon>Thiotrichaceae</taxon>
        <taxon>Cocleimonas</taxon>
    </lineage>
</organism>
<dbReference type="HAMAP" id="MF_00503">
    <property type="entry name" value="Ribosomal_bL9"/>
    <property type="match status" value="1"/>
</dbReference>
<proteinExistence type="inferred from homology"/>
<dbReference type="InterPro" id="IPR009027">
    <property type="entry name" value="Ribosomal_bL9/RNase_H1_N"/>
</dbReference>
<keyword evidence="2 7" id="KW-0699">rRNA-binding</keyword>
<dbReference type="InterPro" id="IPR020069">
    <property type="entry name" value="Ribosomal_bL9_C"/>
</dbReference>
<comment type="caution">
    <text evidence="9">The sequence shown here is derived from an EMBL/GenBank/DDBJ whole genome shotgun (WGS) entry which is preliminary data.</text>
</comment>
<evidence type="ECO:0000313" key="10">
    <source>
        <dbReference type="Proteomes" id="UP000294887"/>
    </source>
</evidence>
<dbReference type="GO" id="GO:0019843">
    <property type="term" value="F:rRNA binding"/>
    <property type="evidence" value="ECO:0007669"/>
    <property type="project" value="UniProtKB-UniRule"/>
</dbReference>
<gene>
    <name evidence="7" type="primary">rplI</name>
    <name evidence="9" type="ORF">EV695_3301</name>
</gene>
<dbReference type="Gene3D" id="3.10.430.100">
    <property type="entry name" value="Ribosomal protein L9, C-terminal domain"/>
    <property type="match status" value="1"/>
</dbReference>
<comment type="function">
    <text evidence="7">Binds to the 23S rRNA.</text>
</comment>
<sequence length="171" mass="18777">MQVILMERIENLGAIGDIVSVKSGYARNFLVPQKKAKTATKTNIAEFETIRAELEKAAAETTKAAEDRLVAINGVGELNIEVRAGQEGKLFGSVSNHEISEAIIAKGVHIERREVRMPEGPIRAIGEYDVLIHLHTDVETTVKVIVTPDADSDMEVVEKQPIGTFVDEDDR</sequence>
<dbReference type="Proteomes" id="UP000294887">
    <property type="component" value="Unassembled WGS sequence"/>
</dbReference>
<dbReference type="SUPFAM" id="SSF55653">
    <property type="entry name" value="Ribosomal protein L9 C-domain"/>
    <property type="match status" value="1"/>
</dbReference>
<dbReference type="Gene3D" id="3.40.5.10">
    <property type="entry name" value="Ribosomal protein L9, N-terminal domain"/>
    <property type="match status" value="1"/>
</dbReference>
<dbReference type="PROSITE" id="PS00651">
    <property type="entry name" value="RIBOSOMAL_L9"/>
    <property type="match status" value="1"/>
</dbReference>
<accession>A0A4R1EWZ7</accession>
<feature type="domain" description="Ribosomal protein L9" evidence="8">
    <location>
        <begin position="13"/>
        <end position="40"/>
    </location>
</feature>
<keyword evidence="5 7" id="KW-0687">Ribonucleoprotein</keyword>
<comment type="similarity">
    <text evidence="1 7">Belongs to the bacterial ribosomal protein bL9 family.</text>
</comment>
<dbReference type="EMBL" id="SMFQ01000004">
    <property type="protein sequence ID" value="TCJ85330.1"/>
    <property type="molecule type" value="Genomic_DNA"/>
</dbReference>
<evidence type="ECO:0000256" key="6">
    <source>
        <dbReference type="ARBA" id="ARBA00035292"/>
    </source>
</evidence>
<dbReference type="GO" id="GO:0003735">
    <property type="term" value="F:structural constituent of ribosome"/>
    <property type="evidence" value="ECO:0007669"/>
    <property type="project" value="InterPro"/>
</dbReference>
<dbReference type="InterPro" id="IPR000244">
    <property type="entry name" value="Ribosomal_bL9"/>
</dbReference>
<evidence type="ECO:0000256" key="7">
    <source>
        <dbReference type="HAMAP-Rule" id="MF_00503"/>
    </source>
</evidence>
<dbReference type="GO" id="GO:1990904">
    <property type="term" value="C:ribonucleoprotein complex"/>
    <property type="evidence" value="ECO:0007669"/>
    <property type="project" value="UniProtKB-KW"/>
</dbReference>
<name>A0A4R1EWZ7_9GAMM</name>
<keyword evidence="3 7" id="KW-0694">RNA-binding</keyword>
<evidence type="ECO:0000256" key="2">
    <source>
        <dbReference type="ARBA" id="ARBA00022730"/>
    </source>
</evidence>
<reference evidence="9 10" key="1">
    <citation type="submission" date="2019-03" db="EMBL/GenBank/DDBJ databases">
        <title>Genomic Encyclopedia of Type Strains, Phase IV (KMG-IV): sequencing the most valuable type-strain genomes for metagenomic binning, comparative biology and taxonomic classification.</title>
        <authorList>
            <person name="Goeker M."/>
        </authorList>
    </citation>
    <scope>NUCLEOTIDE SEQUENCE [LARGE SCALE GENOMIC DNA]</scope>
    <source>
        <strain evidence="9 10">DSM 24830</strain>
    </source>
</reference>
<dbReference type="GO" id="GO:0006412">
    <property type="term" value="P:translation"/>
    <property type="evidence" value="ECO:0007669"/>
    <property type="project" value="UniProtKB-UniRule"/>
</dbReference>
<evidence type="ECO:0000256" key="3">
    <source>
        <dbReference type="ARBA" id="ARBA00022884"/>
    </source>
</evidence>
<dbReference type="GO" id="GO:0005840">
    <property type="term" value="C:ribosome"/>
    <property type="evidence" value="ECO:0007669"/>
    <property type="project" value="UniProtKB-KW"/>
</dbReference>
<evidence type="ECO:0000256" key="1">
    <source>
        <dbReference type="ARBA" id="ARBA00010605"/>
    </source>
</evidence>
<dbReference type="Pfam" id="PF01281">
    <property type="entry name" value="Ribosomal_L9_N"/>
    <property type="match status" value="1"/>
</dbReference>